<dbReference type="GO" id="GO:0004842">
    <property type="term" value="F:ubiquitin-protein transferase activity"/>
    <property type="evidence" value="ECO:0007669"/>
    <property type="project" value="InterPro"/>
</dbReference>
<reference evidence="6 7" key="1">
    <citation type="journal article" date="2013" name="Proc. Natl. Acad. Sci. U.S.A.">
        <title>Fine-scale variation in meiotic recombination in Mimulus inferred from population shotgun sequencing.</title>
        <authorList>
            <person name="Hellsten U."/>
            <person name="Wright K.M."/>
            <person name="Jenkins J."/>
            <person name="Shu S."/>
            <person name="Yuan Y."/>
            <person name="Wessler S.R."/>
            <person name="Schmutz J."/>
            <person name="Willis J.H."/>
            <person name="Rokhsar D.S."/>
        </authorList>
    </citation>
    <scope>NUCLEOTIDE SEQUENCE [LARGE SCALE GENOMIC DNA]</scope>
    <source>
        <strain evidence="7">cv. DUN x IM62</strain>
    </source>
</reference>
<dbReference type="Gene3D" id="3.30.40.10">
    <property type="entry name" value="Zinc/RING finger domain, C3HC4 (zinc finger)"/>
    <property type="match status" value="1"/>
</dbReference>
<dbReference type="PROSITE" id="PS51698">
    <property type="entry name" value="U_BOX"/>
    <property type="match status" value="1"/>
</dbReference>
<dbReference type="SMART" id="SM00504">
    <property type="entry name" value="Ubox"/>
    <property type="match status" value="1"/>
</dbReference>
<feature type="domain" description="U-box" evidence="5">
    <location>
        <begin position="446"/>
        <end position="521"/>
    </location>
</feature>
<accession>A0A022S241</accession>
<evidence type="ECO:0000259" key="5">
    <source>
        <dbReference type="PROSITE" id="PS51698"/>
    </source>
</evidence>
<evidence type="ECO:0000256" key="1">
    <source>
        <dbReference type="ARBA" id="ARBA00004906"/>
    </source>
</evidence>
<feature type="non-terminal residue" evidence="6">
    <location>
        <position position="1"/>
    </location>
</feature>
<dbReference type="SUPFAM" id="SSF57850">
    <property type="entry name" value="RING/U-box"/>
    <property type="match status" value="1"/>
</dbReference>
<feature type="coiled-coil region" evidence="3">
    <location>
        <begin position="159"/>
        <end position="189"/>
    </location>
</feature>
<comment type="pathway">
    <text evidence="1">Protein modification; protein ubiquitination.</text>
</comment>
<feature type="compositionally biased region" description="Basic and acidic residues" evidence="4">
    <location>
        <begin position="26"/>
        <end position="44"/>
    </location>
</feature>
<dbReference type="InterPro" id="IPR045210">
    <property type="entry name" value="RING-Ubox_PUB"/>
</dbReference>
<evidence type="ECO:0000313" key="6">
    <source>
        <dbReference type="EMBL" id="EYU46326.1"/>
    </source>
</evidence>
<evidence type="ECO:0000256" key="3">
    <source>
        <dbReference type="SAM" id="Coils"/>
    </source>
</evidence>
<dbReference type="Pfam" id="PF23628">
    <property type="entry name" value="ARM_LIN_C"/>
    <property type="match status" value="1"/>
</dbReference>
<protein>
    <recommendedName>
        <fullName evidence="5">U-box domain-containing protein</fullName>
    </recommendedName>
</protein>
<dbReference type="STRING" id="4155.A0A022S241"/>
<dbReference type="PANTHER" id="PTHR35549">
    <property type="entry name" value="OS04G0584500 PROTEIN"/>
    <property type="match status" value="1"/>
</dbReference>
<evidence type="ECO:0000313" key="7">
    <source>
        <dbReference type="Proteomes" id="UP000030748"/>
    </source>
</evidence>
<dbReference type="Pfam" id="PF23568">
    <property type="entry name" value="ARM_LIN"/>
    <property type="match status" value="1"/>
</dbReference>
<keyword evidence="2" id="KW-0808">Transferase</keyword>
<sequence length="916" mass="103419">DLLAEEGFKRRNAKINPRVSFASEGRGGKQHEPVKRTERTKSDIPRYSSKPEFATSSTFKNRKPRDNYNNNNNNNLSRLQKVESGSQNRTSISDNRSDSKISENENIFDTPSIDEAAVKAIISILSGHIKRFVTDEEFRTSLHHKTFASLNFIGLNEGLSTESKVVENLEQAIEIVERAAEEIATLKELKRASLQLSVITGLNSDDLRDGFTSGIANFKLSACAHLYLSVVFTIQNKDRISAKHLLQVFCDSPLQARTSLLPDLWDRLFLPHLSHLKIWYEKETRSVTDSPTNLKILEKAYNECLDSGTYSFAKYYKDWITEGAETPSAPVIKIPSLSFRLMPRGGLYGHASSPASHVSPQTMVSKKLYDEVFRHSRKSGTDSEVSRSSDSPAAEDKQLILYSLKSSADNLPEDPENPMFELKQIEPEPSIQENHENYEKPHSVNSMPEDFLCPLTGLLFEEPVTLETGQTFERESIIDWFNKGFLTCPVTRKTLRSRAAPPVNLILKRVIDKWKTDHFEHLFTLLSREESDESTTVCIIQQLLGVFSKDERIINARRIISSGGLQFLMRRFDSARKAEDKSSILPLLLFCIEADVASRNIIARNINRWNLLELLHTEHIKSRTNAVLLLMELICLNRRNEAKCFFGGLCEEDIISAMDDLLVYLQTCPFEQTPRVAVVLLHFDILSEIETSNVYRQEAVDSITIAIERSLSDGNIRKECSRSLLILGGFFSSSGKLMTEDWILKLAGFLNGPDSDIAEDEGNDITVDATVDFFCEEGEEENEREKWLMSLSASLVGDGKKSFLDTLSKCLLLGNSDFARVCLTTVAWLSFSLNETEFRVCAFSALVSPLKQCLEYGRMVEHKILASFSLLNFSSIPECRLLLMKIGDEIGPCLKNLAEVTWTAKELCTVISRQTR</sequence>
<keyword evidence="7" id="KW-1185">Reference proteome</keyword>
<gene>
    <name evidence="6" type="ORF">MIMGU_mgv1a019255mg</name>
</gene>
<dbReference type="InterPro" id="IPR055566">
    <property type="entry name" value="ARM_LIN"/>
</dbReference>
<dbReference type="CDD" id="cd16664">
    <property type="entry name" value="RING-Ubox_PUB"/>
    <property type="match status" value="1"/>
</dbReference>
<dbReference type="EMBL" id="KI630171">
    <property type="protein sequence ID" value="EYU46326.1"/>
    <property type="molecule type" value="Genomic_DNA"/>
</dbReference>
<dbReference type="eggNOG" id="KOG0167">
    <property type="taxonomic scope" value="Eukaryota"/>
</dbReference>
<dbReference type="InterPro" id="IPR013083">
    <property type="entry name" value="Znf_RING/FYVE/PHD"/>
</dbReference>
<evidence type="ECO:0000256" key="4">
    <source>
        <dbReference type="SAM" id="MobiDB-lite"/>
    </source>
</evidence>
<feature type="region of interest" description="Disordered" evidence="4">
    <location>
        <begin position="1"/>
        <end position="106"/>
    </location>
</feature>
<proteinExistence type="predicted"/>
<keyword evidence="3" id="KW-0175">Coiled coil</keyword>
<dbReference type="GO" id="GO:0016567">
    <property type="term" value="P:protein ubiquitination"/>
    <property type="evidence" value="ECO:0007669"/>
    <property type="project" value="UniProtKB-UniPathway"/>
</dbReference>
<dbReference type="Pfam" id="PF04564">
    <property type="entry name" value="U-box"/>
    <property type="match status" value="1"/>
</dbReference>
<dbReference type="InterPro" id="IPR003613">
    <property type="entry name" value="Ubox_domain"/>
</dbReference>
<dbReference type="Proteomes" id="UP000030748">
    <property type="component" value="Unassembled WGS sequence"/>
</dbReference>
<dbReference type="AlphaFoldDB" id="A0A022S241"/>
<organism evidence="6 7">
    <name type="scientific">Erythranthe guttata</name>
    <name type="common">Yellow monkey flower</name>
    <name type="synonym">Mimulus guttatus</name>
    <dbReference type="NCBI Taxonomy" id="4155"/>
    <lineage>
        <taxon>Eukaryota</taxon>
        <taxon>Viridiplantae</taxon>
        <taxon>Streptophyta</taxon>
        <taxon>Embryophyta</taxon>
        <taxon>Tracheophyta</taxon>
        <taxon>Spermatophyta</taxon>
        <taxon>Magnoliopsida</taxon>
        <taxon>eudicotyledons</taxon>
        <taxon>Gunneridae</taxon>
        <taxon>Pentapetalae</taxon>
        <taxon>asterids</taxon>
        <taxon>lamiids</taxon>
        <taxon>Lamiales</taxon>
        <taxon>Phrymaceae</taxon>
        <taxon>Erythranthe</taxon>
    </lineage>
</organism>
<dbReference type="InterPro" id="IPR056512">
    <property type="entry name" value="LIN_N"/>
</dbReference>
<dbReference type="PANTHER" id="PTHR35549:SF1">
    <property type="entry name" value="OS04G0584500 PROTEIN"/>
    <property type="match status" value="1"/>
</dbReference>
<name>A0A022S241_ERYGU</name>
<feature type="compositionally biased region" description="Polar residues" evidence="4">
    <location>
        <begin position="83"/>
        <end position="94"/>
    </location>
</feature>
<dbReference type="UniPathway" id="UPA00143"/>
<evidence type="ECO:0000256" key="2">
    <source>
        <dbReference type="ARBA" id="ARBA00022679"/>
    </source>
</evidence>